<evidence type="ECO:0000256" key="1">
    <source>
        <dbReference type="ARBA" id="ARBA00022723"/>
    </source>
</evidence>
<dbReference type="InterPro" id="IPR013087">
    <property type="entry name" value="Znf_C2H2_type"/>
</dbReference>
<evidence type="ECO:0000313" key="8">
    <source>
        <dbReference type="EMBL" id="TRY63089.1"/>
    </source>
</evidence>
<evidence type="ECO:0000256" key="3">
    <source>
        <dbReference type="ARBA" id="ARBA00022771"/>
    </source>
</evidence>
<keyword evidence="2" id="KW-0677">Repeat</keyword>
<organism evidence="8 9">
    <name type="scientific">Tigriopus californicus</name>
    <name type="common">Marine copepod</name>
    <dbReference type="NCBI Taxonomy" id="6832"/>
    <lineage>
        <taxon>Eukaryota</taxon>
        <taxon>Metazoa</taxon>
        <taxon>Ecdysozoa</taxon>
        <taxon>Arthropoda</taxon>
        <taxon>Crustacea</taxon>
        <taxon>Multicrustacea</taxon>
        <taxon>Hexanauplia</taxon>
        <taxon>Copepoda</taxon>
        <taxon>Harpacticoida</taxon>
        <taxon>Harpacticidae</taxon>
        <taxon>Tigriopus</taxon>
    </lineage>
</organism>
<dbReference type="GO" id="GO:0008270">
    <property type="term" value="F:zinc ion binding"/>
    <property type="evidence" value="ECO:0007669"/>
    <property type="project" value="UniProtKB-KW"/>
</dbReference>
<dbReference type="GO" id="GO:0005634">
    <property type="term" value="C:nucleus"/>
    <property type="evidence" value="ECO:0007669"/>
    <property type="project" value="TreeGrafter"/>
</dbReference>
<dbReference type="PROSITE" id="PS00028">
    <property type="entry name" value="ZINC_FINGER_C2H2_1"/>
    <property type="match status" value="6"/>
</dbReference>
<dbReference type="GO" id="GO:0000981">
    <property type="term" value="F:DNA-binding transcription factor activity, RNA polymerase II-specific"/>
    <property type="evidence" value="ECO:0007669"/>
    <property type="project" value="TreeGrafter"/>
</dbReference>
<dbReference type="Pfam" id="PF00096">
    <property type="entry name" value="zf-C2H2"/>
    <property type="match status" value="1"/>
</dbReference>
<dbReference type="OrthoDB" id="6376219at2759"/>
<reference evidence="8 9" key="1">
    <citation type="journal article" date="2018" name="Nat. Ecol. Evol.">
        <title>Genomic signatures of mitonuclear coevolution across populations of Tigriopus californicus.</title>
        <authorList>
            <person name="Barreto F.S."/>
            <person name="Watson E.T."/>
            <person name="Lima T.G."/>
            <person name="Willett C.S."/>
            <person name="Edmands S."/>
            <person name="Li W."/>
            <person name="Burton R.S."/>
        </authorList>
    </citation>
    <scope>NUCLEOTIDE SEQUENCE [LARGE SCALE GENOMIC DNA]</scope>
    <source>
        <strain evidence="8 9">San Diego</strain>
    </source>
</reference>
<feature type="domain" description="C2H2-type" evidence="7">
    <location>
        <begin position="515"/>
        <end position="542"/>
    </location>
</feature>
<evidence type="ECO:0000256" key="5">
    <source>
        <dbReference type="PROSITE-ProRule" id="PRU00042"/>
    </source>
</evidence>
<accession>A0A553NCK6</accession>
<dbReference type="Pfam" id="PF13894">
    <property type="entry name" value="zf-C2H2_4"/>
    <property type="match status" value="2"/>
</dbReference>
<comment type="caution">
    <text evidence="8">The sequence shown here is derived from an EMBL/GenBank/DDBJ whole genome shotgun (WGS) entry which is preliminary data.</text>
</comment>
<keyword evidence="1" id="KW-0479">Metal-binding</keyword>
<feature type="region of interest" description="Disordered" evidence="6">
    <location>
        <begin position="221"/>
        <end position="241"/>
    </location>
</feature>
<dbReference type="PANTHER" id="PTHR24408:SF64">
    <property type="entry name" value="LINKING IMMUNITY AND METABOLISM-RELATED"/>
    <property type="match status" value="1"/>
</dbReference>
<keyword evidence="9" id="KW-1185">Reference proteome</keyword>
<feature type="domain" description="C2H2-type" evidence="7">
    <location>
        <begin position="612"/>
        <end position="635"/>
    </location>
</feature>
<feature type="domain" description="C2H2-type" evidence="7">
    <location>
        <begin position="261"/>
        <end position="290"/>
    </location>
</feature>
<proteinExistence type="predicted"/>
<protein>
    <recommendedName>
        <fullName evidence="7">C2H2-type domain-containing protein</fullName>
    </recommendedName>
</protein>
<dbReference type="SUPFAM" id="SSF57667">
    <property type="entry name" value="beta-beta-alpha zinc fingers"/>
    <property type="match status" value="4"/>
</dbReference>
<dbReference type="PROSITE" id="PS50157">
    <property type="entry name" value="ZINC_FINGER_C2H2_2"/>
    <property type="match status" value="6"/>
</dbReference>
<dbReference type="GO" id="GO:0043565">
    <property type="term" value="F:sequence-specific DNA binding"/>
    <property type="evidence" value="ECO:0007669"/>
    <property type="project" value="TreeGrafter"/>
</dbReference>
<evidence type="ECO:0000259" key="7">
    <source>
        <dbReference type="PROSITE" id="PS50157"/>
    </source>
</evidence>
<dbReference type="SMART" id="SM00355">
    <property type="entry name" value="ZnF_C2H2"/>
    <property type="match status" value="10"/>
</dbReference>
<dbReference type="InterPro" id="IPR036236">
    <property type="entry name" value="Znf_C2H2_sf"/>
</dbReference>
<dbReference type="Proteomes" id="UP000318571">
    <property type="component" value="Chromosome 10"/>
</dbReference>
<evidence type="ECO:0000313" key="9">
    <source>
        <dbReference type="Proteomes" id="UP000318571"/>
    </source>
</evidence>
<dbReference type="EMBL" id="VCGU01000458">
    <property type="protein sequence ID" value="TRY63089.1"/>
    <property type="molecule type" value="Genomic_DNA"/>
</dbReference>
<feature type="domain" description="C2H2-type" evidence="7">
    <location>
        <begin position="582"/>
        <end position="610"/>
    </location>
</feature>
<gene>
    <name evidence="8" type="ORF">TCAL_06268</name>
</gene>
<dbReference type="Gene3D" id="3.30.160.60">
    <property type="entry name" value="Classic Zinc Finger"/>
    <property type="match status" value="4"/>
</dbReference>
<evidence type="ECO:0000256" key="6">
    <source>
        <dbReference type="SAM" id="MobiDB-lite"/>
    </source>
</evidence>
<dbReference type="STRING" id="6832.A0A553NCK6"/>
<evidence type="ECO:0000256" key="4">
    <source>
        <dbReference type="ARBA" id="ARBA00022833"/>
    </source>
</evidence>
<sequence length="650" mass="75739">MDVAWLLAELAAPEKRLNLWHVVIQDWIVFHRNRFDHFDADGHPYLTQSFLIEVSTGKYIHRAQGQNIDWGTVLDLNLIPSKLRQVFEEGWVCQGFPTRDIHGNNRNFKTLDYPYKRRVAHGCQTYFPKDDCKTEAPGSYICPACREAWHQLTLKPTSAHFDLKLEGLKSEEAEEEQEAAHAQFPPADFVDVGLTELKDNHEHVVDDGDVDLSFESEEEFQIRPKKRQRTTRKKTKAKKEPQTDLIVVSGSGDLEDDKRIYSCNHCSETFSSLHNYHKHQRDKRRVGCPECCEDIVTFNQLVKHAFDYHAVTAPNYLKYVQDEEEEKSMKVPRKCLMCDMVYNGMVLLHRHKELYHELGDYRCDECQQPCLTYYDLMIHQYQSHSKAVPRLQPHTHGVDTIQHKDGKVEKKRTLFVCPHCQASYKADSRWTVHMRTKHSWGLFECKPCDEVCHYASDFSSHMINFHPDNSDVKCPSCSKLVSLKEDPEAFNVHYQDCPYDSAKAVNEYEKKNTLYQCDYCGKNYFSKNSFDAHIKQHQGIERFKCTQCDYGTNYKGVLLDHQKMHLREQGLTNADSELVLFHQCDQCGKQYSNIQGLRDHIKRVHQGIKPSFPCKDCGRTFTNKASLYNHKKREHGFVSTQTKKGRRPLT</sequence>
<keyword evidence="4" id="KW-0862">Zinc</keyword>
<evidence type="ECO:0000256" key="2">
    <source>
        <dbReference type="ARBA" id="ARBA00022737"/>
    </source>
</evidence>
<feature type="domain" description="C2H2-type" evidence="7">
    <location>
        <begin position="543"/>
        <end position="570"/>
    </location>
</feature>
<name>A0A553NCK6_TIGCA</name>
<keyword evidence="3 5" id="KW-0863">Zinc-finger</keyword>
<dbReference type="AlphaFoldDB" id="A0A553NCK6"/>
<feature type="domain" description="C2H2-type" evidence="7">
    <location>
        <begin position="361"/>
        <end position="389"/>
    </location>
</feature>
<dbReference type="PANTHER" id="PTHR24408">
    <property type="entry name" value="ZINC FINGER PROTEIN"/>
    <property type="match status" value="1"/>
</dbReference>
<feature type="compositionally biased region" description="Basic residues" evidence="6">
    <location>
        <begin position="223"/>
        <end position="237"/>
    </location>
</feature>